<accession>A0A9P6HX24</accession>
<reference evidence="3" key="1">
    <citation type="submission" date="2020-03" db="EMBL/GenBank/DDBJ databases">
        <authorList>
            <person name="He L."/>
        </authorList>
    </citation>
    <scope>NUCLEOTIDE SEQUENCE</scope>
    <source>
        <strain evidence="3">CkLH20</strain>
    </source>
</reference>
<dbReference type="InterPro" id="IPR001370">
    <property type="entry name" value="BIR_rpt"/>
</dbReference>
<dbReference type="Gene3D" id="1.10.1170.10">
    <property type="entry name" value="Inhibitor Of Apoptosis Protein (2mihbC-IAP-1), Chain A"/>
    <property type="match status" value="1"/>
</dbReference>
<evidence type="ECO:0000256" key="1">
    <source>
        <dbReference type="ARBA" id="ARBA00022723"/>
    </source>
</evidence>
<dbReference type="AlphaFoldDB" id="A0A9P6HX24"/>
<keyword evidence="4" id="KW-1185">Reference proteome</keyword>
<comment type="caution">
    <text evidence="3">The sequence shown here is derived from an EMBL/GenBank/DDBJ whole genome shotgun (WGS) entry which is preliminary data.</text>
</comment>
<name>A0A9P6HX24_9PEZI</name>
<gene>
    <name evidence="3" type="ORF">CkaCkLH20_12670</name>
</gene>
<dbReference type="PANTHER" id="PTHR46771">
    <property type="entry name" value="DETERIN"/>
    <property type="match status" value="1"/>
</dbReference>
<protein>
    <submittedName>
        <fullName evidence="3">Baculoviral iap repeat-containing protein 3</fullName>
    </submittedName>
</protein>
<evidence type="ECO:0000313" key="3">
    <source>
        <dbReference type="EMBL" id="KAF9869871.1"/>
    </source>
</evidence>
<dbReference type="RefSeq" id="XP_038739332.1">
    <property type="nucleotide sequence ID" value="XM_038895383.1"/>
</dbReference>
<dbReference type="CDD" id="cd00022">
    <property type="entry name" value="BIR"/>
    <property type="match status" value="1"/>
</dbReference>
<evidence type="ECO:0000256" key="2">
    <source>
        <dbReference type="ARBA" id="ARBA00022833"/>
    </source>
</evidence>
<sequence>METYSARLLSFYPNATGSEPEDEAEAGAWPITTLRGEDMAGAGFYFTGSTKTPDSVTCHSCKLQAWKWEEKDDPFAQHKVGSPNCDYIATDEFEDCHRVFLARQEAKQSIEALTPPPTPAKPLRKPRGPSKKKIALSKIMTVCDVAPSYTQDHTAMSQQGSDSKPIDISITAGDSRITIQINNDGLRGEFAFVFDIPPQQVLTWEAGTKRARIE</sequence>
<reference evidence="3" key="2">
    <citation type="submission" date="2020-11" db="EMBL/GenBank/DDBJ databases">
        <title>Whole genome sequencing of Colletotrichum sp.</title>
        <authorList>
            <person name="Li H."/>
        </authorList>
    </citation>
    <scope>NUCLEOTIDE SEQUENCE</scope>
    <source>
        <strain evidence="3">CkLH20</strain>
    </source>
</reference>
<evidence type="ECO:0000313" key="4">
    <source>
        <dbReference type="Proteomes" id="UP000781932"/>
    </source>
</evidence>
<proteinExistence type="predicted"/>
<dbReference type="OrthoDB" id="2196114at2759"/>
<dbReference type="GO" id="GO:0046872">
    <property type="term" value="F:metal ion binding"/>
    <property type="evidence" value="ECO:0007669"/>
    <property type="project" value="UniProtKB-KW"/>
</dbReference>
<dbReference type="PROSITE" id="PS50143">
    <property type="entry name" value="BIR_REPEAT_2"/>
    <property type="match status" value="1"/>
</dbReference>
<dbReference type="PANTHER" id="PTHR46771:SF5">
    <property type="entry name" value="DETERIN"/>
    <property type="match status" value="1"/>
</dbReference>
<dbReference type="Proteomes" id="UP000781932">
    <property type="component" value="Unassembled WGS sequence"/>
</dbReference>
<dbReference type="Pfam" id="PF00653">
    <property type="entry name" value="BIR"/>
    <property type="match status" value="1"/>
</dbReference>
<organism evidence="3 4">
    <name type="scientific">Colletotrichum karsti</name>
    <dbReference type="NCBI Taxonomy" id="1095194"/>
    <lineage>
        <taxon>Eukaryota</taxon>
        <taxon>Fungi</taxon>
        <taxon>Dikarya</taxon>
        <taxon>Ascomycota</taxon>
        <taxon>Pezizomycotina</taxon>
        <taxon>Sordariomycetes</taxon>
        <taxon>Hypocreomycetidae</taxon>
        <taxon>Glomerellales</taxon>
        <taxon>Glomerellaceae</taxon>
        <taxon>Colletotrichum</taxon>
        <taxon>Colletotrichum boninense species complex</taxon>
    </lineage>
</organism>
<keyword evidence="1" id="KW-0479">Metal-binding</keyword>
<dbReference type="InterPro" id="IPR051190">
    <property type="entry name" value="Baculoviral_IAP"/>
</dbReference>
<dbReference type="SMART" id="SM00238">
    <property type="entry name" value="BIR"/>
    <property type="match status" value="1"/>
</dbReference>
<dbReference type="GeneID" id="62168457"/>
<dbReference type="EMBL" id="JAATWM020000063">
    <property type="protein sequence ID" value="KAF9869871.1"/>
    <property type="molecule type" value="Genomic_DNA"/>
</dbReference>
<dbReference type="SUPFAM" id="SSF57924">
    <property type="entry name" value="Inhibitor of apoptosis (IAP) repeat"/>
    <property type="match status" value="1"/>
</dbReference>
<keyword evidence="2" id="KW-0862">Zinc</keyword>